<feature type="compositionally biased region" description="Basic and acidic residues" evidence="1">
    <location>
        <begin position="144"/>
        <end position="156"/>
    </location>
</feature>
<protein>
    <submittedName>
        <fullName evidence="2">Uncharacterized protein</fullName>
    </submittedName>
</protein>
<feature type="compositionally biased region" description="Basic residues" evidence="1">
    <location>
        <begin position="71"/>
        <end position="81"/>
    </location>
</feature>
<name>A0ABN9UFX7_9DINO</name>
<feature type="compositionally biased region" description="Basic and acidic residues" evidence="1">
    <location>
        <begin position="103"/>
        <end position="117"/>
    </location>
</feature>
<evidence type="ECO:0000313" key="2">
    <source>
        <dbReference type="EMBL" id="CAK0858455.1"/>
    </source>
</evidence>
<dbReference type="EMBL" id="CAUYUJ010015817">
    <property type="protein sequence ID" value="CAK0858455.1"/>
    <property type="molecule type" value="Genomic_DNA"/>
</dbReference>
<evidence type="ECO:0000256" key="1">
    <source>
        <dbReference type="SAM" id="MobiDB-lite"/>
    </source>
</evidence>
<evidence type="ECO:0000313" key="3">
    <source>
        <dbReference type="Proteomes" id="UP001189429"/>
    </source>
</evidence>
<feature type="compositionally biased region" description="Basic residues" evidence="1">
    <location>
        <begin position="29"/>
        <end position="53"/>
    </location>
</feature>
<proteinExistence type="predicted"/>
<gene>
    <name evidence="2" type="ORF">PCOR1329_LOCUS48188</name>
</gene>
<comment type="caution">
    <text evidence="2">The sequence shown here is derived from an EMBL/GenBank/DDBJ whole genome shotgun (WGS) entry which is preliminary data.</text>
</comment>
<organism evidence="2 3">
    <name type="scientific">Prorocentrum cordatum</name>
    <dbReference type="NCBI Taxonomy" id="2364126"/>
    <lineage>
        <taxon>Eukaryota</taxon>
        <taxon>Sar</taxon>
        <taxon>Alveolata</taxon>
        <taxon>Dinophyceae</taxon>
        <taxon>Prorocentrales</taxon>
        <taxon>Prorocentraceae</taxon>
        <taxon>Prorocentrum</taxon>
    </lineage>
</organism>
<feature type="compositionally biased region" description="Gly residues" evidence="1">
    <location>
        <begin position="131"/>
        <end position="143"/>
    </location>
</feature>
<accession>A0ABN9UFX7</accession>
<reference evidence="2" key="1">
    <citation type="submission" date="2023-10" db="EMBL/GenBank/DDBJ databases">
        <authorList>
            <person name="Chen Y."/>
            <person name="Shah S."/>
            <person name="Dougan E. K."/>
            <person name="Thang M."/>
            <person name="Chan C."/>
        </authorList>
    </citation>
    <scope>NUCLEOTIDE SEQUENCE [LARGE SCALE GENOMIC DNA]</scope>
</reference>
<keyword evidence="3" id="KW-1185">Reference proteome</keyword>
<dbReference type="Proteomes" id="UP001189429">
    <property type="component" value="Unassembled WGS sequence"/>
</dbReference>
<feature type="region of interest" description="Disordered" evidence="1">
    <location>
        <begin position="27"/>
        <end position="156"/>
    </location>
</feature>
<sequence>MKGLGGWIGGGREAWYRCPGGGCAARLPRGTRHAHARGRPPRPWGRMRRRRHANPTLPNRGSIGRCAMGGSRKRRRRRRRRSGEGRQKGGATGRNGACLLKQQAREKPLQQAREKPLAHCASPLKRHRGAALGGRPGRPGPGAEGRERILRCDART</sequence>